<organism evidence="2 3">
    <name type="scientific">Hyaloscypha variabilis (strain UAMH 11265 / GT02V1 / F)</name>
    <name type="common">Meliniomyces variabilis</name>
    <dbReference type="NCBI Taxonomy" id="1149755"/>
    <lineage>
        <taxon>Eukaryota</taxon>
        <taxon>Fungi</taxon>
        <taxon>Dikarya</taxon>
        <taxon>Ascomycota</taxon>
        <taxon>Pezizomycotina</taxon>
        <taxon>Leotiomycetes</taxon>
        <taxon>Helotiales</taxon>
        <taxon>Hyaloscyphaceae</taxon>
        <taxon>Hyaloscypha</taxon>
        <taxon>Hyaloscypha variabilis</taxon>
    </lineage>
</organism>
<accession>A0A2J6R3S4</accession>
<dbReference type="Gene3D" id="3.40.630.30">
    <property type="match status" value="1"/>
</dbReference>
<dbReference type="EMBL" id="KZ613957">
    <property type="protein sequence ID" value="PMD33145.1"/>
    <property type="molecule type" value="Genomic_DNA"/>
</dbReference>
<dbReference type="Pfam" id="PF13508">
    <property type="entry name" value="Acetyltransf_7"/>
    <property type="match status" value="1"/>
</dbReference>
<dbReference type="AlphaFoldDB" id="A0A2J6R3S4"/>
<protein>
    <recommendedName>
        <fullName evidence="1">N-acetyltransferase domain-containing protein</fullName>
    </recommendedName>
</protein>
<dbReference type="InterPro" id="IPR000182">
    <property type="entry name" value="GNAT_dom"/>
</dbReference>
<dbReference type="SUPFAM" id="SSF55729">
    <property type="entry name" value="Acyl-CoA N-acyltransferases (Nat)"/>
    <property type="match status" value="1"/>
</dbReference>
<proteinExistence type="predicted"/>
<gene>
    <name evidence="2" type="ORF">L207DRAFT_590211</name>
</gene>
<evidence type="ECO:0000259" key="1">
    <source>
        <dbReference type="PROSITE" id="PS51186"/>
    </source>
</evidence>
<dbReference type="Proteomes" id="UP000235786">
    <property type="component" value="Unassembled WGS sequence"/>
</dbReference>
<dbReference type="InterPro" id="IPR052523">
    <property type="entry name" value="Trichothecene_AcTrans"/>
</dbReference>
<keyword evidence="3" id="KW-1185">Reference proteome</keyword>
<sequence length="226" mass="25576">MAHPLEQFGIHPATPLNFPALTFLSLEAIRTNPFFYLTFPPCVSPEQISQYHFAAKIKPPDDGSVEIIKVVDNSCRHAPKIVGFASWKVRRSVMETRKPKMPRGADPRFLNDFWDSVGPLVEQFFNAETDIELSVMRVLPAYQGRGLGGIMLRWGLERATQLGKRIFLLSSPEGRFLYAKYGFETVGSVKMDLGKYGGQGTYVQTAMTWNESKQDNKIGIWSKRKL</sequence>
<feature type="domain" description="N-acetyltransferase" evidence="1">
    <location>
        <begin position="123"/>
        <end position="208"/>
    </location>
</feature>
<dbReference type="PROSITE" id="PS51186">
    <property type="entry name" value="GNAT"/>
    <property type="match status" value="1"/>
</dbReference>
<dbReference type="OrthoDB" id="410198at2759"/>
<reference evidence="2 3" key="1">
    <citation type="submission" date="2016-04" db="EMBL/GenBank/DDBJ databases">
        <title>A degradative enzymes factory behind the ericoid mycorrhizal symbiosis.</title>
        <authorList>
            <consortium name="DOE Joint Genome Institute"/>
            <person name="Martino E."/>
            <person name="Morin E."/>
            <person name="Grelet G."/>
            <person name="Kuo A."/>
            <person name="Kohler A."/>
            <person name="Daghino S."/>
            <person name="Barry K."/>
            <person name="Choi C."/>
            <person name="Cichocki N."/>
            <person name="Clum A."/>
            <person name="Copeland A."/>
            <person name="Hainaut M."/>
            <person name="Haridas S."/>
            <person name="Labutti K."/>
            <person name="Lindquist E."/>
            <person name="Lipzen A."/>
            <person name="Khouja H.-R."/>
            <person name="Murat C."/>
            <person name="Ohm R."/>
            <person name="Olson A."/>
            <person name="Spatafora J."/>
            <person name="Veneault-Fourrey C."/>
            <person name="Henrissat B."/>
            <person name="Grigoriev I."/>
            <person name="Martin F."/>
            <person name="Perotto S."/>
        </authorList>
    </citation>
    <scope>NUCLEOTIDE SEQUENCE [LARGE SCALE GENOMIC DNA]</scope>
    <source>
        <strain evidence="2 3">F</strain>
    </source>
</reference>
<dbReference type="PANTHER" id="PTHR42791:SF2">
    <property type="entry name" value="N-ACETYLTRANSFERASE DOMAIN-CONTAINING PROTEIN"/>
    <property type="match status" value="1"/>
</dbReference>
<dbReference type="InterPro" id="IPR016181">
    <property type="entry name" value="Acyl_CoA_acyltransferase"/>
</dbReference>
<dbReference type="CDD" id="cd04301">
    <property type="entry name" value="NAT_SF"/>
    <property type="match status" value="1"/>
</dbReference>
<dbReference type="PANTHER" id="PTHR42791">
    <property type="entry name" value="GNAT FAMILY ACETYLTRANSFERASE"/>
    <property type="match status" value="1"/>
</dbReference>
<evidence type="ECO:0000313" key="2">
    <source>
        <dbReference type="EMBL" id="PMD33145.1"/>
    </source>
</evidence>
<name>A0A2J6R3S4_HYAVF</name>
<evidence type="ECO:0000313" key="3">
    <source>
        <dbReference type="Proteomes" id="UP000235786"/>
    </source>
</evidence>
<dbReference type="GO" id="GO:0016747">
    <property type="term" value="F:acyltransferase activity, transferring groups other than amino-acyl groups"/>
    <property type="evidence" value="ECO:0007669"/>
    <property type="project" value="InterPro"/>
</dbReference>